<keyword evidence="2 7" id="KW-0812">Transmembrane</keyword>
<evidence type="ECO:0000256" key="7">
    <source>
        <dbReference type="SAM" id="Phobius"/>
    </source>
</evidence>
<protein>
    <recommendedName>
        <fullName evidence="9">Leucine-rich repeat-containing N-terminal plant-type domain-containing protein</fullName>
    </recommendedName>
</protein>
<dbReference type="SUPFAM" id="SSF52058">
    <property type="entry name" value="L domain-like"/>
    <property type="match status" value="1"/>
</dbReference>
<keyword evidence="5 7" id="KW-0472">Membrane</keyword>
<dbReference type="PRINTS" id="PR00019">
    <property type="entry name" value="LEURICHRPT"/>
</dbReference>
<evidence type="ECO:0000313" key="8">
    <source>
        <dbReference type="EMBL" id="RCV12462.1"/>
    </source>
</evidence>
<dbReference type="PANTHER" id="PTHR48063">
    <property type="entry name" value="LRR RECEPTOR-LIKE KINASE"/>
    <property type="match status" value="1"/>
</dbReference>
<dbReference type="GO" id="GO:0016020">
    <property type="term" value="C:membrane"/>
    <property type="evidence" value="ECO:0007669"/>
    <property type="project" value="UniProtKB-SubCell"/>
</dbReference>
<feature type="transmembrane region" description="Helical" evidence="7">
    <location>
        <begin position="459"/>
        <end position="482"/>
    </location>
</feature>
<evidence type="ECO:0000256" key="5">
    <source>
        <dbReference type="ARBA" id="ARBA00023136"/>
    </source>
</evidence>
<evidence type="ECO:0000256" key="4">
    <source>
        <dbReference type="ARBA" id="ARBA00022989"/>
    </source>
</evidence>
<dbReference type="EMBL" id="CM003529">
    <property type="protein sequence ID" value="RCV12462.1"/>
    <property type="molecule type" value="Genomic_DNA"/>
</dbReference>
<organism evidence="8">
    <name type="scientific">Setaria italica</name>
    <name type="common">Foxtail millet</name>
    <name type="synonym">Panicum italicum</name>
    <dbReference type="NCBI Taxonomy" id="4555"/>
    <lineage>
        <taxon>Eukaryota</taxon>
        <taxon>Viridiplantae</taxon>
        <taxon>Streptophyta</taxon>
        <taxon>Embryophyta</taxon>
        <taxon>Tracheophyta</taxon>
        <taxon>Spermatophyta</taxon>
        <taxon>Magnoliopsida</taxon>
        <taxon>Liliopsida</taxon>
        <taxon>Poales</taxon>
        <taxon>Poaceae</taxon>
        <taxon>PACMAD clade</taxon>
        <taxon>Panicoideae</taxon>
        <taxon>Panicodae</taxon>
        <taxon>Paniceae</taxon>
        <taxon>Cenchrinae</taxon>
        <taxon>Setaria</taxon>
    </lineage>
</organism>
<dbReference type="Pfam" id="PF00560">
    <property type="entry name" value="LRR_1"/>
    <property type="match status" value="1"/>
</dbReference>
<dbReference type="FunFam" id="3.80.10.10:FF:000649">
    <property type="entry name" value="Leucine Rich Repeat family protein"/>
    <property type="match status" value="1"/>
</dbReference>
<dbReference type="AlphaFoldDB" id="A0A368Q3K9"/>
<evidence type="ECO:0000256" key="6">
    <source>
        <dbReference type="ARBA" id="ARBA00023180"/>
    </source>
</evidence>
<reference evidence="8" key="2">
    <citation type="submission" date="2015-07" db="EMBL/GenBank/DDBJ databases">
        <authorList>
            <person name="Noorani M."/>
        </authorList>
    </citation>
    <scope>NUCLEOTIDE SEQUENCE</scope>
    <source>
        <strain evidence="8">Yugu1</strain>
    </source>
</reference>
<evidence type="ECO:0000256" key="1">
    <source>
        <dbReference type="ARBA" id="ARBA00004479"/>
    </source>
</evidence>
<evidence type="ECO:0000256" key="2">
    <source>
        <dbReference type="ARBA" id="ARBA00022692"/>
    </source>
</evidence>
<dbReference type="InterPro" id="IPR032675">
    <property type="entry name" value="LRR_dom_sf"/>
</dbReference>
<name>A0A368Q3K9_SETIT</name>
<sequence>MCLRWKGSPLEGDSIEFLGSMSSLRYNYPFSVDLAWLSQLSSLKHLDMSFVNLKTAVDWVHEINRLPNLKELHIRYSGLTNTVPTLRQFHLTTLNVLDISRNIFNSPIASNWFWNASSLIYLDITFCQFYGAIPDEIGKTTSLEQVSFQQNNLMSTMIPSSFKNLCNLKSLPLGPALPSWLKSQKGIKFLHMSNASITEIPDWFWVVFSRAKFLDLADNQISGTLPATLEFMAANNMDMTSRVGILSNTIMARADWRRYQHAIGGIIQLLGLVPWEAVGAITTSPTKGMQAKKLGGGCPSGPDDGAGEGRWHPGRGVVAAAVLVLGESCGTGAGGRAAASHVGRRRGEELAQDWVRVWLRKNPDEPGSRAPALESLDLSHNELSGEIPSSMSSLTSLSHMNLSYNNISGKIPTGNQFNTFDTSVYIGTIGLCGPPITGSCPGNSSGQDTHGNHRDLEDISLYLAMVIGFVLNLGMVFCVMLFKRSWRIAYFMFVDELHGKIYAAVVVRCAILKRKFGNN</sequence>
<dbReference type="OrthoDB" id="686342at2759"/>
<comment type="subcellular location">
    <subcellularLocation>
        <location evidence="1">Membrane</location>
        <topology evidence="1">Single-pass type I membrane protein</topology>
    </subcellularLocation>
</comment>
<keyword evidence="4 7" id="KW-1133">Transmembrane helix</keyword>
<keyword evidence="6" id="KW-0325">Glycoprotein</keyword>
<dbReference type="InterPro" id="IPR046956">
    <property type="entry name" value="RLP23-like"/>
</dbReference>
<evidence type="ECO:0000256" key="3">
    <source>
        <dbReference type="ARBA" id="ARBA00022729"/>
    </source>
</evidence>
<dbReference type="Pfam" id="PF13855">
    <property type="entry name" value="LRR_8"/>
    <property type="match status" value="1"/>
</dbReference>
<proteinExistence type="predicted"/>
<accession>A0A368Q3K9</accession>
<dbReference type="Gene3D" id="3.80.10.10">
    <property type="entry name" value="Ribonuclease Inhibitor"/>
    <property type="match status" value="2"/>
</dbReference>
<evidence type="ECO:0008006" key="9">
    <source>
        <dbReference type="Google" id="ProtNLM"/>
    </source>
</evidence>
<reference evidence="8" key="1">
    <citation type="journal article" date="2012" name="Nat. Biotechnol.">
        <title>Reference genome sequence of the model plant Setaria.</title>
        <authorList>
            <person name="Bennetzen J.L."/>
            <person name="Schmutz J."/>
            <person name="Wang H."/>
            <person name="Percifield R."/>
            <person name="Hawkins J."/>
            <person name="Pontaroli A.C."/>
            <person name="Estep M."/>
            <person name="Feng L."/>
            <person name="Vaughn J.N."/>
            <person name="Grimwood J."/>
            <person name="Jenkins J."/>
            <person name="Barry K."/>
            <person name="Lindquist E."/>
            <person name="Hellsten U."/>
            <person name="Deshpande S."/>
            <person name="Wang X."/>
            <person name="Wu X."/>
            <person name="Mitros T."/>
            <person name="Triplett J."/>
            <person name="Yang X."/>
            <person name="Ye C.Y."/>
            <person name="Mauro-Herrera M."/>
            <person name="Wang L."/>
            <person name="Li P."/>
            <person name="Sharma M."/>
            <person name="Sharma R."/>
            <person name="Ronald P.C."/>
            <person name="Panaud O."/>
            <person name="Kellogg E.A."/>
            <person name="Brutnell T.P."/>
            <person name="Doust A.N."/>
            <person name="Tuskan G.A."/>
            <person name="Rokhsar D."/>
            <person name="Devos K.M."/>
        </authorList>
    </citation>
    <scope>NUCLEOTIDE SEQUENCE [LARGE SCALE GENOMIC DNA]</scope>
    <source>
        <strain evidence="8">Yugu1</strain>
    </source>
</reference>
<dbReference type="PANTHER" id="PTHR48063:SF45">
    <property type="entry name" value="LEUCINE-RICH REPEAT-CONTAINING N-TERMINAL PLANT-TYPE DOMAIN-CONTAINING PROTEIN"/>
    <property type="match status" value="1"/>
</dbReference>
<keyword evidence="3" id="KW-0732">Signal</keyword>
<dbReference type="InterPro" id="IPR001611">
    <property type="entry name" value="Leu-rich_rpt"/>
</dbReference>
<gene>
    <name evidence="8" type="ORF">SETIT_2G271400v2</name>
</gene>